<dbReference type="AlphaFoldDB" id="W7JCS3"/>
<dbReference type="Gene3D" id="3.40.50.300">
    <property type="entry name" value="P-loop containing nucleotide triphosphate hydrolases"/>
    <property type="match status" value="1"/>
</dbReference>
<protein>
    <submittedName>
        <fullName evidence="5">ABC transporter ATP-binding protein</fullName>
    </submittedName>
</protein>
<dbReference type="OrthoDB" id="5182800at2"/>
<comment type="caution">
    <text evidence="5">The sequence shown here is derived from an EMBL/GenBank/DDBJ whole genome shotgun (WGS) entry which is preliminary data.</text>
</comment>
<dbReference type="RefSeq" id="WP_035278876.1">
    <property type="nucleotide sequence ID" value="NZ_AYXG01000032.1"/>
</dbReference>
<dbReference type="eggNOG" id="COG1131">
    <property type="taxonomic scope" value="Bacteria"/>
</dbReference>
<dbReference type="CDD" id="cd03230">
    <property type="entry name" value="ABC_DR_subfamily_A"/>
    <property type="match status" value="1"/>
</dbReference>
<dbReference type="PANTHER" id="PTHR42939:SF1">
    <property type="entry name" value="ABC TRANSPORTER ATP-BINDING PROTEIN ALBC-RELATED"/>
    <property type="match status" value="1"/>
</dbReference>
<dbReference type="GO" id="GO:0005524">
    <property type="term" value="F:ATP binding"/>
    <property type="evidence" value="ECO:0007669"/>
    <property type="project" value="UniProtKB-KW"/>
</dbReference>
<keyword evidence="3 5" id="KW-0067">ATP-binding</keyword>
<dbReference type="PROSITE" id="PS50893">
    <property type="entry name" value="ABC_TRANSPORTER_2"/>
    <property type="match status" value="1"/>
</dbReference>
<keyword evidence="1" id="KW-0813">Transport</keyword>
<organism evidence="5 6">
    <name type="scientific">Actinokineospora spheciospongiae</name>
    <dbReference type="NCBI Taxonomy" id="909613"/>
    <lineage>
        <taxon>Bacteria</taxon>
        <taxon>Bacillati</taxon>
        <taxon>Actinomycetota</taxon>
        <taxon>Actinomycetes</taxon>
        <taxon>Pseudonocardiales</taxon>
        <taxon>Pseudonocardiaceae</taxon>
        <taxon>Actinokineospora</taxon>
    </lineage>
</organism>
<evidence type="ECO:0000259" key="4">
    <source>
        <dbReference type="PROSITE" id="PS50893"/>
    </source>
</evidence>
<reference evidence="5 6" key="1">
    <citation type="journal article" date="2014" name="Genome Announc.">
        <title>Draft Genome Sequence of the Antitrypanosomally Active Sponge-Associated Bacterium Actinokineospora sp. Strain EG49.</title>
        <authorList>
            <person name="Harjes J."/>
            <person name="Ryu T."/>
            <person name="Abdelmohsen U.R."/>
            <person name="Moitinho-Silva L."/>
            <person name="Horn H."/>
            <person name="Ravasi T."/>
            <person name="Hentschel U."/>
        </authorList>
    </citation>
    <scope>NUCLEOTIDE SEQUENCE [LARGE SCALE GENOMIC DNA]</scope>
    <source>
        <strain evidence="5 6">EG49</strain>
    </source>
</reference>
<dbReference type="InterPro" id="IPR027417">
    <property type="entry name" value="P-loop_NTPase"/>
</dbReference>
<dbReference type="InterPro" id="IPR017871">
    <property type="entry name" value="ABC_transporter-like_CS"/>
</dbReference>
<dbReference type="PATRIC" id="fig|909613.9.peg.859"/>
<feature type="domain" description="ABC transporter" evidence="4">
    <location>
        <begin position="1"/>
        <end position="221"/>
    </location>
</feature>
<name>W7JCS3_9PSEU</name>
<keyword evidence="2" id="KW-0547">Nucleotide-binding</keyword>
<gene>
    <name evidence="5" type="ORF">UO65_0843</name>
</gene>
<evidence type="ECO:0000313" key="6">
    <source>
        <dbReference type="Proteomes" id="UP000019277"/>
    </source>
</evidence>
<evidence type="ECO:0000313" key="5">
    <source>
        <dbReference type="EMBL" id="EWC63819.1"/>
    </source>
</evidence>
<dbReference type="InterPro" id="IPR003439">
    <property type="entry name" value="ABC_transporter-like_ATP-bd"/>
</dbReference>
<evidence type="ECO:0000256" key="3">
    <source>
        <dbReference type="ARBA" id="ARBA00022840"/>
    </source>
</evidence>
<dbReference type="PANTHER" id="PTHR42939">
    <property type="entry name" value="ABC TRANSPORTER ATP-BINDING PROTEIN ALBC-RELATED"/>
    <property type="match status" value="1"/>
</dbReference>
<proteinExistence type="predicted"/>
<dbReference type="SMART" id="SM00382">
    <property type="entry name" value="AAA"/>
    <property type="match status" value="1"/>
</dbReference>
<dbReference type="PROSITE" id="PS00211">
    <property type="entry name" value="ABC_TRANSPORTER_1"/>
    <property type="match status" value="1"/>
</dbReference>
<dbReference type="Pfam" id="PF00005">
    <property type="entry name" value="ABC_tran"/>
    <property type="match status" value="1"/>
</dbReference>
<dbReference type="GO" id="GO:0016887">
    <property type="term" value="F:ATP hydrolysis activity"/>
    <property type="evidence" value="ECO:0007669"/>
    <property type="project" value="InterPro"/>
</dbReference>
<keyword evidence="6" id="KW-1185">Reference proteome</keyword>
<dbReference type="InterPro" id="IPR051782">
    <property type="entry name" value="ABC_Transporter_VariousFunc"/>
</dbReference>
<dbReference type="EMBL" id="AYXG01000032">
    <property type="protein sequence ID" value="EWC63819.1"/>
    <property type="molecule type" value="Genomic_DNA"/>
</dbReference>
<dbReference type="STRING" id="909613.UO65_0843"/>
<accession>W7JCS3</accession>
<dbReference type="Proteomes" id="UP000019277">
    <property type="component" value="Unassembled WGS sequence"/>
</dbReference>
<dbReference type="SUPFAM" id="SSF52540">
    <property type="entry name" value="P-loop containing nucleoside triphosphate hydrolases"/>
    <property type="match status" value="1"/>
</dbReference>
<evidence type="ECO:0000256" key="2">
    <source>
        <dbReference type="ARBA" id="ARBA00022741"/>
    </source>
</evidence>
<dbReference type="InterPro" id="IPR003593">
    <property type="entry name" value="AAA+_ATPase"/>
</dbReference>
<sequence length="287" mass="30146">MRLRGVGKRYSGGRPVLRGVDLDLVPGEVLAVTGGNGSGKSTLLRIVVGATRPSSGRVLDRPRQVGYVPERFPSDERLTARSYLAHMGRLRGLGTAEAVERGSGLLDRLALVGGADTPLRGLSKGNLQKVAVAQALVVPPALLALDEPWSGLDHAAHGVLGEVIAEVAAEGGAVVFTDHRESVVAITADRVCQVREGRASVVDVDPADRVAVTRVVLRPPRLPGPPLADPLLHGVFDARDDGGGLVVVRVAGEHSDGFLLAALRQGWSVVRVDEAARAHRPEHGGLR</sequence>
<evidence type="ECO:0000256" key="1">
    <source>
        <dbReference type="ARBA" id="ARBA00022448"/>
    </source>
</evidence>